<keyword evidence="1" id="KW-1133">Transmembrane helix</keyword>
<protein>
    <submittedName>
        <fullName evidence="2">Uncharacterized protein</fullName>
    </submittedName>
</protein>
<evidence type="ECO:0000313" key="2">
    <source>
        <dbReference type="EMBL" id="KKM04541.1"/>
    </source>
</evidence>
<comment type="caution">
    <text evidence="2">The sequence shown here is derived from an EMBL/GenBank/DDBJ whole genome shotgun (WGS) entry which is preliminary data.</text>
</comment>
<sequence>MKNSHYQILKYIYDNDDAGIKEISSIMIRTHNDHRDFYSLAALLDSEYIGFTGPVYFDNNGKLETYKQVRMFQAYSQGDGSQTYDGVTIIGNKDDSYLYIGSKSIEYFNTRNETRKGWYLVAALALVTSIISGVIVSALTTRL</sequence>
<accession>A0A0F9JFE6</accession>
<evidence type="ECO:0000256" key="1">
    <source>
        <dbReference type="SAM" id="Phobius"/>
    </source>
</evidence>
<reference evidence="2" key="1">
    <citation type="journal article" date="2015" name="Nature">
        <title>Complex archaea that bridge the gap between prokaryotes and eukaryotes.</title>
        <authorList>
            <person name="Spang A."/>
            <person name="Saw J.H."/>
            <person name="Jorgensen S.L."/>
            <person name="Zaremba-Niedzwiedzka K."/>
            <person name="Martijn J."/>
            <person name="Lind A.E."/>
            <person name="van Eijk R."/>
            <person name="Schleper C."/>
            <person name="Guy L."/>
            <person name="Ettema T.J."/>
        </authorList>
    </citation>
    <scope>NUCLEOTIDE SEQUENCE</scope>
</reference>
<dbReference type="AlphaFoldDB" id="A0A0F9JFE6"/>
<gene>
    <name evidence="2" type="ORF">LCGC14_1763200</name>
</gene>
<organism evidence="2">
    <name type="scientific">marine sediment metagenome</name>
    <dbReference type="NCBI Taxonomy" id="412755"/>
    <lineage>
        <taxon>unclassified sequences</taxon>
        <taxon>metagenomes</taxon>
        <taxon>ecological metagenomes</taxon>
    </lineage>
</organism>
<keyword evidence="1" id="KW-0472">Membrane</keyword>
<keyword evidence="1" id="KW-0812">Transmembrane</keyword>
<proteinExistence type="predicted"/>
<feature type="transmembrane region" description="Helical" evidence="1">
    <location>
        <begin position="118"/>
        <end position="139"/>
    </location>
</feature>
<dbReference type="EMBL" id="LAZR01016428">
    <property type="protein sequence ID" value="KKM04541.1"/>
    <property type="molecule type" value="Genomic_DNA"/>
</dbReference>
<name>A0A0F9JFE6_9ZZZZ</name>